<comment type="catalytic activity">
    <reaction evidence="1">
        <text>ATP + protein L-histidine = ADP + protein N-phospho-L-histidine.</text>
        <dbReference type="EC" id="2.7.13.3"/>
    </reaction>
</comment>
<dbReference type="PANTHER" id="PTHR31528">
    <property type="entry name" value="4-AMINO-5-HYDROXYMETHYL-2-METHYLPYRIMIDINE PHOSPHATE SYNTHASE THI11-RELATED"/>
    <property type="match status" value="1"/>
</dbReference>
<dbReference type="EMBL" id="WBZB01000004">
    <property type="protein sequence ID" value="KAB3533228.1"/>
    <property type="molecule type" value="Genomic_DNA"/>
</dbReference>
<evidence type="ECO:0000256" key="1">
    <source>
        <dbReference type="ARBA" id="ARBA00000085"/>
    </source>
</evidence>
<dbReference type="Pfam" id="PF09084">
    <property type="entry name" value="NMT1"/>
    <property type="match status" value="1"/>
</dbReference>
<evidence type="ECO:0000256" key="4">
    <source>
        <dbReference type="ARBA" id="ARBA00009406"/>
    </source>
</evidence>
<dbReference type="Proteomes" id="UP000465601">
    <property type="component" value="Unassembled WGS sequence"/>
</dbReference>
<evidence type="ECO:0000256" key="6">
    <source>
        <dbReference type="ARBA" id="ARBA00012438"/>
    </source>
</evidence>
<keyword evidence="11" id="KW-0663">Pyridoxal phosphate</keyword>
<evidence type="ECO:0000256" key="16">
    <source>
        <dbReference type="ARBA" id="ARBA00048179"/>
    </source>
</evidence>
<dbReference type="SUPFAM" id="SSF53850">
    <property type="entry name" value="Periplasmic binding protein-like II"/>
    <property type="match status" value="1"/>
</dbReference>
<dbReference type="GO" id="GO:0000155">
    <property type="term" value="F:phosphorelay sensor kinase activity"/>
    <property type="evidence" value="ECO:0007669"/>
    <property type="project" value="InterPro"/>
</dbReference>
<dbReference type="InterPro" id="IPR027939">
    <property type="entry name" value="NMT1/THI5"/>
</dbReference>
<dbReference type="EC" id="2.7.13.3" evidence="6"/>
<keyword evidence="9" id="KW-0479">Metal-binding</keyword>
<dbReference type="SUPFAM" id="SSF47384">
    <property type="entry name" value="Homodimeric domain of signal transducing histidine kinase"/>
    <property type="match status" value="1"/>
</dbReference>
<dbReference type="InterPro" id="IPR036890">
    <property type="entry name" value="HATPase_C_sf"/>
</dbReference>
<dbReference type="Gene3D" id="1.10.287.130">
    <property type="match status" value="1"/>
</dbReference>
<dbReference type="Gene3D" id="3.30.565.10">
    <property type="entry name" value="Histidine kinase-like ATPase, C-terminal domain"/>
    <property type="match status" value="1"/>
</dbReference>
<evidence type="ECO:0000256" key="12">
    <source>
        <dbReference type="ARBA" id="ARBA00022977"/>
    </source>
</evidence>
<dbReference type="GO" id="GO:0046872">
    <property type="term" value="F:metal ion binding"/>
    <property type="evidence" value="ECO:0007669"/>
    <property type="project" value="UniProtKB-KW"/>
</dbReference>
<keyword evidence="10" id="KW-0418">Kinase</keyword>
<keyword evidence="17" id="KW-0812">Transmembrane</keyword>
<gene>
    <name evidence="19" type="ORF">F8153_01385</name>
</gene>
<keyword evidence="7" id="KW-0597">Phosphoprotein</keyword>
<dbReference type="Gene3D" id="3.40.190.10">
    <property type="entry name" value="Periplasmic binding protein-like II"/>
    <property type="match status" value="2"/>
</dbReference>
<evidence type="ECO:0000256" key="2">
    <source>
        <dbReference type="ARBA" id="ARBA00003469"/>
    </source>
</evidence>
<keyword evidence="8" id="KW-0808">Transferase</keyword>
<evidence type="ECO:0000256" key="14">
    <source>
        <dbReference type="ARBA" id="ARBA00023012"/>
    </source>
</evidence>
<evidence type="ECO:0000256" key="5">
    <source>
        <dbReference type="ARBA" id="ARBA00011738"/>
    </source>
</evidence>
<evidence type="ECO:0000256" key="11">
    <source>
        <dbReference type="ARBA" id="ARBA00022898"/>
    </source>
</evidence>
<comment type="function">
    <text evidence="2">Responsible for the formation of the pyrimidine heterocycle in the thiamine biosynthesis pathway. Catalyzes the formation of hydroxymethylpyrimidine phosphate (HMP-P) from histidine and pyridoxal phosphate (PLP). The protein uses PLP and the active site histidine to form HMP-P, generating an inactive enzyme. The enzyme can only undergo a single turnover, which suggests it is a suicide enzyme.</text>
</comment>
<dbReference type="InterPro" id="IPR005467">
    <property type="entry name" value="His_kinase_dom"/>
</dbReference>
<dbReference type="SUPFAM" id="SSF55874">
    <property type="entry name" value="ATPase domain of HSP90 chaperone/DNA topoisomerase II/histidine kinase"/>
    <property type="match status" value="1"/>
</dbReference>
<dbReference type="InterPro" id="IPR003594">
    <property type="entry name" value="HATPase_dom"/>
</dbReference>
<dbReference type="InterPro" id="IPR003661">
    <property type="entry name" value="HisK_dim/P_dom"/>
</dbReference>
<dbReference type="CDD" id="cd00082">
    <property type="entry name" value="HisKA"/>
    <property type="match status" value="1"/>
</dbReference>
<dbReference type="InterPro" id="IPR004358">
    <property type="entry name" value="Sig_transdc_His_kin-like_C"/>
</dbReference>
<comment type="pathway">
    <text evidence="3">Cofactor biosynthesis; thiamine diphosphate biosynthesis.</text>
</comment>
<evidence type="ECO:0000256" key="10">
    <source>
        <dbReference type="ARBA" id="ARBA00022777"/>
    </source>
</evidence>
<organism evidence="19 20">
    <name type="scientific">Alkaliphilus serpentinus</name>
    <dbReference type="NCBI Taxonomy" id="1482731"/>
    <lineage>
        <taxon>Bacteria</taxon>
        <taxon>Bacillati</taxon>
        <taxon>Bacillota</taxon>
        <taxon>Clostridia</taxon>
        <taxon>Peptostreptococcales</taxon>
        <taxon>Natronincolaceae</taxon>
        <taxon>Alkaliphilus</taxon>
    </lineage>
</organism>
<dbReference type="OrthoDB" id="9815602at2"/>
<evidence type="ECO:0000313" key="20">
    <source>
        <dbReference type="Proteomes" id="UP000465601"/>
    </source>
</evidence>
<dbReference type="InterPro" id="IPR036097">
    <property type="entry name" value="HisK_dim/P_sf"/>
</dbReference>
<keyword evidence="13" id="KW-0408">Iron</keyword>
<evidence type="ECO:0000256" key="17">
    <source>
        <dbReference type="SAM" id="Phobius"/>
    </source>
</evidence>
<reference evidence="19 20" key="1">
    <citation type="submission" date="2019-10" db="EMBL/GenBank/DDBJ databases">
        <title>Alkaliphilus serpentinus sp. nov. and Alkaliphilus pronyensis sp. nov., two novel anaerobic alkaliphilic species isolated from the serpentinized-hosted hydrothermal field of the Prony Bay (New Caledonia).</title>
        <authorList>
            <person name="Postec A."/>
        </authorList>
    </citation>
    <scope>NUCLEOTIDE SEQUENCE [LARGE SCALE GENOMIC DNA]</scope>
    <source>
        <strain evidence="19 20">LacT</strain>
    </source>
</reference>
<name>A0A833HRE7_9FIRM</name>
<keyword evidence="17" id="KW-1133">Transmembrane helix</keyword>
<feature type="transmembrane region" description="Helical" evidence="17">
    <location>
        <begin position="6"/>
        <end position="26"/>
    </location>
</feature>
<keyword evidence="14" id="KW-0902">Two-component regulatory system</keyword>
<protein>
    <recommendedName>
        <fullName evidence="6">histidine kinase</fullName>
        <ecNumber evidence="6">2.7.13.3</ecNumber>
    </recommendedName>
    <alternativeName>
        <fullName evidence="15">Thiamine pyrimidine synthase</fullName>
    </alternativeName>
</protein>
<evidence type="ECO:0000256" key="8">
    <source>
        <dbReference type="ARBA" id="ARBA00022679"/>
    </source>
</evidence>
<comment type="caution">
    <text evidence="19">The sequence shown here is derived from an EMBL/GenBank/DDBJ whole genome shotgun (WGS) entry which is preliminary data.</text>
</comment>
<keyword evidence="17" id="KW-0472">Membrane</keyword>
<comment type="similarity">
    <text evidence="4">Belongs to the NMT1/THI5 family.</text>
</comment>
<comment type="subunit">
    <text evidence="5">Homodimer.</text>
</comment>
<dbReference type="PANTHER" id="PTHR31528:SF1">
    <property type="entry name" value="4-AMINO-5-HYDROXYMETHYL-2-METHYLPYRIMIDINE PHOSPHATE SYNTHASE THI11-RELATED"/>
    <property type="match status" value="1"/>
</dbReference>
<evidence type="ECO:0000259" key="18">
    <source>
        <dbReference type="PROSITE" id="PS50109"/>
    </source>
</evidence>
<evidence type="ECO:0000256" key="3">
    <source>
        <dbReference type="ARBA" id="ARBA00004948"/>
    </source>
</evidence>
<dbReference type="InterPro" id="IPR015168">
    <property type="entry name" value="SsuA/THI5"/>
</dbReference>
<dbReference type="PRINTS" id="PR00344">
    <property type="entry name" value="BCTRLSENSOR"/>
</dbReference>
<dbReference type="Pfam" id="PF02518">
    <property type="entry name" value="HATPase_c"/>
    <property type="match status" value="1"/>
</dbReference>
<accession>A0A833HRE7</accession>
<keyword evidence="12" id="KW-0784">Thiamine biosynthesis</keyword>
<evidence type="ECO:0000313" key="19">
    <source>
        <dbReference type="EMBL" id="KAB3533228.1"/>
    </source>
</evidence>
<dbReference type="SMART" id="SM00387">
    <property type="entry name" value="HATPase_c"/>
    <property type="match status" value="1"/>
</dbReference>
<proteinExistence type="inferred from homology"/>
<evidence type="ECO:0000256" key="7">
    <source>
        <dbReference type="ARBA" id="ARBA00022553"/>
    </source>
</evidence>
<evidence type="ECO:0000256" key="13">
    <source>
        <dbReference type="ARBA" id="ARBA00023004"/>
    </source>
</evidence>
<feature type="domain" description="Histidine kinase" evidence="18">
    <location>
        <begin position="415"/>
        <end position="630"/>
    </location>
</feature>
<sequence length="634" mass="73584">MENKRINVWCWKGLLNLTIIFTIFFVEMGTVYGKAPEKVTLQLRWDHQFQFAGYYAANWLGFYEEEGLEVEILPGFSEDRKIHYATQEVAEGRAHFGVGAVDTLIARNQGYEFSIVASIFQRSPVEFYMLEETPFYSLVDLVDLNTARRKNDLLDIELQAMLLKEGINPDQLEVYDEDLDFSIKDLTLYRFDVIPGYLGTISYYAEKADVDLKVIRPIDYGIDFYGDSLFTRKTLADSKPEMVEAFKRASLKGWVYALENPEEIIKRMVEEYGETVGRTHRNYYEFNKFQAERVEAYTLYPVVEIGNINPHRWAAMEDALLKLDLLKEEINWDEFIFDYERIENQRRERQDAFLLIFSVATAIFLVILLVIHITAKNTMRQLEIMVQRELKENQKKEALIIYQAKLAAMGEMIANIAHQWRQPLNNLGLVLANIEDSYRHNELDGDYLNSSIERSKKLITKMSETIDDFRYFLKPQTNMDYFNIYDSIISVLELLEENLKFNSIHVDLKKNADAVVYGYGNQFSQAIFNIISNSIDALSNGAMQNKEIRISIDIEKDRSIIEIWDNGGGIDPSIGERIFEIYFTTKNEGKGTGLGLYITKMIIENNMKGVIYWKNQQNGLLLRLEIPPSRGGVR</sequence>
<dbReference type="RefSeq" id="WP_151864554.1">
    <property type="nucleotide sequence ID" value="NZ_WBZB01000004.1"/>
</dbReference>
<dbReference type="PROSITE" id="PS50109">
    <property type="entry name" value="HIS_KIN"/>
    <property type="match status" value="1"/>
</dbReference>
<dbReference type="AlphaFoldDB" id="A0A833HRE7"/>
<dbReference type="CDD" id="cd00075">
    <property type="entry name" value="HATPase"/>
    <property type="match status" value="1"/>
</dbReference>
<comment type="catalytic activity">
    <reaction evidence="16">
        <text>N(6)-(pyridoxal phosphate)-L-lysyl-[4-amino-5-hydroxymethyl-2-methylpyrimidine phosphate synthase] + L-histidyl-[4-amino-5-hydroxymethyl-2-methylpyrimidine phosphate synthase] + 2 Fe(3+) + 4 H2O = L-lysyl-[4-amino-5-hydroxymethyl-2-methylpyrimidine phosphate synthase] + (2S)-2-amino-5-hydroxy-4-oxopentanoyl-[4-amino-5-hydroxymethyl-2-methylpyrimidine phosphate synthase] + 4-amino-2-methyl-5-(phosphooxymethyl)pyrimidine + 3-oxopropanoate + 2 Fe(2+) + 2 H(+)</text>
        <dbReference type="Rhea" id="RHEA:65756"/>
        <dbReference type="Rhea" id="RHEA-COMP:16892"/>
        <dbReference type="Rhea" id="RHEA-COMP:16893"/>
        <dbReference type="Rhea" id="RHEA-COMP:16894"/>
        <dbReference type="Rhea" id="RHEA-COMP:16895"/>
        <dbReference type="ChEBI" id="CHEBI:15377"/>
        <dbReference type="ChEBI" id="CHEBI:15378"/>
        <dbReference type="ChEBI" id="CHEBI:29033"/>
        <dbReference type="ChEBI" id="CHEBI:29034"/>
        <dbReference type="ChEBI" id="CHEBI:29969"/>
        <dbReference type="ChEBI" id="CHEBI:29979"/>
        <dbReference type="ChEBI" id="CHEBI:33190"/>
        <dbReference type="ChEBI" id="CHEBI:58354"/>
        <dbReference type="ChEBI" id="CHEBI:143915"/>
        <dbReference type="ChEBI" id="CHEBI:157692"/>
    </reaction>
    <physiologicalReaction direction="left-to-right" evidence="16">
        <dbReference type="Rhea" id="RHEA:65757"/>
    </physiologicalReaction>
</comment>
<feature type="transmembrane region" description="Helical" evidence="17">
    <location>
        <begin position="352"/>
        <end position="375"/>
    </location>
</feature>
<dbReference type="GO" id="GO:0009228">
    <property type="term" value="P:thiamine biosynthetic process"/>
    <property type="evidence" value="ECO:0007669"/>
    <property type="project" value="UniProtKB-KW"/>
</dbReference>
<evidence type="ECO:0000256" key="9">
    <source>
        <dbReference type="ARBA" id="ARBA00022723"/>
    </source>
</evidence>
<evidence type="ECO:0000256" key="15">
    <source>
        <dbReference type="ARBA" id="ARBA00033171"/>
    </source>
</evidence>
<keyword evidence="20" id="KW-1185">Reference proteome</keyword>